<evidence type="ECO:0000313" key="4">
    <source>
        <dbReference type="Proteomes" id="UP001530315"/>
    </source>
</evidence>
<keyword evidence="1" id="KW-1133">Transmembrane helix</keyword>
<proteinExistence type="predicted"/>
<dbReference type="EMBL" id="JALLAZ020001781">
    <property type="protein sequence ID" value="KAL3764064.1"/>
    <property type="molecule type" value="Genomic_DNA"/>
</dbReference>
<reference evidence="3 4" key="1">
    <citation type="submission" date="2024-10" db="EMBL/GenBank/DDBJ databases">
        <title>Updated reference genomes for cyclostephanoid diatoms.</title>
        <authorList>
            <person name="Roberts W.R."/>
            <person name="Alverson A.J."/>
        </authorList>
    </citation>
    <scope>NUCLEOTIDE SEQUENCE [LARGE SCALE GENOMIC DNA]</scope>
    <source>
        <strain evidence="3 4">AJA276-08</strain>
    </source>
</reference>
<evidence type="ECO:0000313" key="3">
    <source>
        <dbReference type="EMBL" id="KAL3764064.1"/>
    </source>
</evidence>
<comment type="caution">
    <text evidence="3">The sequence shown here is derived from an EMBL/GenBank/DDBJ whole genome shotgun (WGS) entry which is preliminary data.</text>
</comment>
<name>A0ABD3MJG5_9STRA</name>
<feature type="transmembrane region" description="Helical" evidence="1">
    <location>
        <begin position="63"/>
        <end position="82"/>
    </location>
</feature>
<feature type="chain" id="PRO_5044835506" evidence="2">
    <location>
        <begin position="20"/>
        <end position="126"/>
    </location>
</feature>
<protein>
    <submittedName>
        <fullName evidence="3">Uncharacterized protein</fullName>
    </submittedName>
</protein>
<evidence type="ECO:0000256" key="2">
    <source>
        <dbReference type="SAM" id="SignalP"/>
    </source>
</evidence>
<dbReference type="Proteomes" id="UP001530315">
    <property type="component" value="Unassembled WGS sequence"/>
</dbReference>
<feature type="signal peptide" evidence="2">
    <location>
        <begin position="1"/>
        <end position="19"/>
    </location>
</feature>
<keyword evidence="1" id="KW-0472">Membrane</keyword>
<keyword evidence="1" id="KW-0812">Transmembrane</keyword>
<sequence>MPLLSCLNVVSISILMLDADCYFQQGLMSFNNIAFVEVGLRMSLDSHLPPVGYQHKLQRILNFFFYSILSVVLESSVLKFLIENGICSMESTRKIDFIWGIILLAILKYLQLVYNTSYDRLRQDKK</sequence>
<gene>
    <name evidence="3" type="ORF">ACHAW5_000539</name>
</gene>
<feature type="transmembrane region" description="Helical" evidence="1">
    <location>
        <begin position="94"/>
        <end position="114"/>
    </location>
</feature>
<keyword evidence="2" id="KW-0732">Signal</keyword>
<evidence type="ECO:0000256" key="1">
    <source>
        <dbReference type="SAM" id="Phobius"/>
    </source>
</evidence>
<organism evidence="3 4">
    <name type="scientific">Stephanodiscus triporus</name>
    <dbReference type="NCBI Taxonomy" id="2934178"/>
    <lineage>
        <taxon>Eukaryota</taxon>
        <taxon>Sar</taxon>
        <taxon>Stramenopiles</taxon>
        <taxon>Ochrophyta</taxon>
        <taxon>Bacillariophyta</taxon>
        <taxon>Coscinodiscophyceae</taxon>
        <taxon>Thalassiosirophycidae</taxon>
        <taxon>Stephanodiscales</taxon>
        <taxon>Stephanodiscaceae</taxon>
        <taxon>Stephanodiscus</taxon>
    </lineage>
</organism>
<accession>A0ABD3MJG5</accession>
<keyword evidence="4" id="KW-1185">Reference proteome</keyword>
<dbReference type="AlphaFoldDB" id="A0ABD3MJG5"/>